<proteinExistence type="predicted"/>
<evidence type="ECO:0000313" key="2">
    <source>
        <dbReference type="Proteomes" id="UP000316426"/>
    </source>
</evidence>
<dbReference type="AlphaFoldDB" id="A0A518K634"/>
<dbReference type="KEGG" id="bmei:Spa11_14330"/>
<evidence type="ECO:0000313" key="1">
    <source>
        <dbReference type="EMBL" id="QDV73237.1"/>
    </source>
</evidence>
<dbReference type="EMBL" id="CP036349">
    <property type="protein sequence ID" value="QDV73237.1"/>
    <property type="molecule type" value="Genomic_DNA"/>
</dbReference>
<gene>
    <name evidence="1" type="ORF">Spa11_14330</name>
</gene>
<accession>A0A518K634</accession>
<dbReference type="Proteomes" id="UP000316426">
    <property type="component" value="Chromosome"/>
</dbReference>
<name>A0A518K634_9BACT</name>
<sequence>MSHDLHMASLFVAWRLNSLLDGFGVWRSGDWLRAQGLSREFGKNVPDAALLDGSLNVSHLIEGGGSYCVRKLQAIHQAYKSYPYSIY</sequence>
<protein>
    <submittedName>
        <fullName evidence="1">Uncharacterized protein</fullName>
    </submittedName>
</protein>
<keyword evidence="2" id="KW-1185">Reference proteome</keyword>
<reference evidence="1 2" key="1">
    <citation type="submission" date="2019-02" db="EMBL/GenBank/DDBJ databases">
        <title>Deep-cultivation of Planctomycetes and their phenomic and genomic characterization uncovers novel biology.</title>
        <authorList>
            <person name="Wiegand S."/>
            <person name="Jogler M."/>
            <person name="Boedeker C."/>
            <person name="Pinto D."/>
            <person name="Vollmers J."/>
            <person name="Rivas-Marin E."/>
            <person name="Kohn T."/>
            <person name="Peeters S.H."/>
            <person name="Heuer A."/>
            <person name="Rast P."/>
            <person name="Oberbeckmann S."/>
            <person name="Bunk B."/>
            <person name="Jeske O."/>
            <person name="Meyerdierks A."/>
            <person name="Storesund J.E."/>
            <person name="Kallscheuer N."/>
            <person name="Luecker S."/>
            <person name="Lage O.M."/>
            <person name="Pohl T."/>
            <person name="Merkel B.J."/>
            <person name="Hornburger P."/>
            <person name="Mueller R.-W."/>
            <person name="Bruemmer F."/>
            <person name="Labrenz M."/>
            <person name="Spormann A.M."/>
            <person name="Op den Camp H."/>
            <person name="Overmann J."/>
            <person name="Amann R."/>
            <person name="Jetten M.S.M."/>
            <person name="Mascher T."/>
            <person name="Medema M.H."/>
            <person name="Devos D.P."/>
            <person name="Kaster A.-K."/>
            <person name="Ovreas L."/>
            <person name="Rohde M."/>
            <person name="Galperin M.Y."/>
            <person name="Jogler C."/>
        </authorList>
    </citation>
    <scope>NUCLEOTIDE SEQUENCE [LARGE SCALE GENOMIC DNA]</scope>
    <source>
        <strain evidence="1 2">Spa11</strain>
    </source>
</reference>
<organism evidence="1 2">
    <name type="scientific">Botrimarina mediterranea</name>
    <dbReference type="NCBI Taxonomy" id="2528022"/>
    <lineage>
        <taxon>Bacteria</taxon>
        <taxon>Pseudomonadati</taxon>
        <taxon>Planctomycetota</taxon>
        <taxon>Planctomycetia</taxon>
        <taxon>Pirellulales</taxon>
        <taxon>Lacipirellulaceae</taxon>
        <taxon>Botrimarina</taxon>
    </lineage>
</organism>